<organism evidence="2 3">
    <name type="scientific">Bondarzewia mesenterica</name>
    <dbReference type="NCBI Taxonomy" id="1095465"/>
    <lineage>
        <taxon>Eukaryota</taxon>
        <taxon>Fungi</taxon>
        <taxon>Dikarya</taxon>
        <taxon>Basidiomycota</taxon>
        <taxon>Agaricomycotina</taxon>
        <taxon>Agaricomycetes</taxon>
        <taxon>Russulales</taxon>
        <taxon>Bondarzewiaceae</taxon>
        <taxon>Bondarzewia</taxon>
    </lineage>
</organism>
<proteinExistence type="predicted"/>
<dbReference type="AlphaFoldDB" id="A0A4S4LLP6"/>
<dbReference type="PROSITE" id="PS50181">
    <property type="entry name" value="FBOX"/>
    <property type="match status" value="1"/>
</dbReference>
<dbReference type="CDD" id="cd09917">
    <property type="entry name" value="F-box_SF"/>
    <property type="match status" value="1"/>
</dbReference>
<gene>
    <name evidence="2" type="ORF">EW146_g7328</name>
</gene>
<dbReference type="Pfam" id="PF00646">
    <property type="entry name" value="F-box"/>
    <property type="match status" value="1"/>
</dbReference>
<accession>A0A4S4LLP6</accession>
<reference evidence="2 3" key="1">
    <citation type="submission" date="2019-02" db="EMBL/GenBank/DDBJ databases">
        <title>Genome sequencing of the rare red list fungi Bondarzewia mesenterica.</title>
        <authorList>
            <person name="Buettner E."/>
            <person name="Kellner H."/>
        </authorList>
    </citation>
    <scope>NUCLEOTIDE SEQUENCE [LARGE SCALE GENOMIC DNA]</scope>
    <source>
        <strain evidence="2 3">DSM 108281</strain>
    </source>
</reference>
<comment type="caution">
    <text evidence="2">The sequence shown here is derived from an EMBL/GenBank/DDBJ whole genome shotgun (WGS) entry which is preliminary data.</text>
</comment>
<dbReference type="SUPFAM" id="SSF81383">
    <property type="entry name" value="F-box domain"/>
    <property type="match status" value="1"/>
</dbReference>
<sequence>MPPHKSLFLSIPPEVTEHLLAFCHPRDVAAFSQTCHKAHALVYNPTDQYLWRHLFLSYPFDDPRRSINASNTLSSDPKALTSAPETFSPDWRHELQRRVHAEAIAHHGGDRHELFDVFLDAISNAAPLDSGNRTKPSATLTWVHNLLSTTPILNLFPILSEFQKLSHLHALLALSLTPGHGASASDRLRLLRRSSRTYVYDLRNYTEQGQWGPFCEGADRVDWMHVHAIVATIAMNLREFGAHWPRKFWPPALVEGLEATRAYSASEVFKRSERDWAGVEGYWMRIVCFCDYRDLIRFNASGCRPAFFDDDYEEASRLLCLNLRLTSVESDPAVLATLPDPSRPPLTFAGTMRGFNSDEVLDRALKGTIAVMPDGNIRWSFVSIYDGHDQWSSEGVQLGNVCSAAGIVGAWTGALHEHGDPSGPFWLFKTYVQTAKEAWPE</sequence>
<feature type="domain" description="F-box" evidence="1">
    <location>
        <begin position="5"/>
        <end position="54"/>
    </location>
</feature>
<dbReference type="InterPro" id="IPR036047">
    <property type="entry name" value="F-box-like_dom_sf"/>
</dbReference>
<dbReference type="Proteomes" id="UP000310158">
    <property type="component" value="Unassembled WGS sequence"/>
</dbReference>
<dbReference type="OrthoDB" id="3226064at2759"/>
<evidence type="ECO:0000313" key="2">
    <source>
        <dbReference type="EMBL" id="THH12835.1"/>
    </source>
</evidence>
<dbReference type="Gene3D" id="1.20.1280.50">
    <property type="match status" value="1"/>
</dbReference>
<keyword evidence="3" id="KW-1185">Reference proteome</keyword>
<name>A0A4S4LLP6_9AGAM</name>
<evidence type="ECO:0000313" key="3">
    <source>
        <dbReference type="Proteomes" id="UP000310158"/>
    </source>
</evidence>
<evidence type="ECO:0000259" key="1">
    <source>
        <dbReference type="PROSITE" id="PS50181"/>
    </source>
</evidence>
<protein>
    <recommendedName>
        <fullName evidence="1">F-box domain-containing protein</fullName>
    </recommendedName>
</protein>
<dbReference type="EMBL" id="SGPL01000412">
    <property type="protein sequence ID" value="THH12835.1"/>
    <property type="molecule type" value="Genomic_DNA"/>
</dbReference>
<dbReference type="InterPro" id="IPR001810">
    <property type="entry name" value="F-box_dom"/>
</dbReference>